<comment type="subunit">
    <text evidence="9">Homodimer. Forms a membrane-associated complex with FtsX.</text>
</comment>
<dbReference type="PANTHER" id="PTHR24220:SF470">
    <property type="entry name" value="CELL DIVISION ATP-BINDING PROTEIN FTSE"/>
    <property type="match status" value="1"/>
</dbReference>
<dbReference type="KEGG" id="aaut:ACETAC_04445"/>
<dbReference type="SUPFAM" id="SSF52540">
    <property type="entry name" value="P-loop containing nucleoside triphosphate hydrolases"/>
    <property type="match status" value="1"/>
</dbReference>
<dbReference type="InterPro" id="IPR003593">
    <property type="entry name" value="AAA+_ATPase"/>
</dbReference>
<dbReference type="GO" id="GO:0005886">
    <property type="term" value="C:plasma membrane"/>
    <property type="evidence" value="ECO:0007669"/>
    <property type="project" value="UniProtKB-SubCell"/>
</dbReference>
<dbReference type="Gene3D" id="3.40.50.300">
    <property type="entry name" value="P-loop containing nucleotide triphosphate hydrolases"/>
    <property type="match status" value="1"/>
</dbReference>
<gene>
    <name evidence="9 11" type="primary">ftsE</name>
    <name evidence="11" type="ORF">ACETAC_04445</name>
</gene>
<keyword evidence="12" id="KW-1185">Reference proteome</keyword>
<organism evidence="11 12">
    <name type="scientific">Aceticella autotrophica</name>
    <dbReference type="NCBI Taxonomy" id="2755338"/>
    <lineage>
        <taxon>Bacteria</taxon>
        <taxon>Bacillati</taxon>
        <taxon>Bacillota</taxon>
        <taxon>Clostridia</taxon>
        <taxon>Thermoanaerobacterales</taxon>
        <taxon>Thermoanaerobacteraceae</taxon>
        <taxon>Aceticella</taxon>
    </lineage>
</organism>
<dbReference type="GO" id="GO:0005524">
    <property type="term" value="F:ATP binding"/>
    <property type="evidence" value="ECO:0007669"/>
    <property type="project" value="UniProtKB-UniRule"/>
</dbReference>
<keyword evidence="6 9" id="KW-0067">ATP-binding</keyword>
<dbReference type="PROSITE" id="PS00211">
    <property type="entry name" value="ABC_TRANSPORTER_1"/>
    <property type="match status" value="1"/>
</dbReference>
<evidence type="ECO:0000256" key="6">
    <source>
        <dbReference type="ARBA" id="ARBA00022840"/>
    </source>
</evidence>
<dbReference type="Proteomes" id="UP000671913">
    <property type="component" value="Chromosome"/>
</dbReference>
<comment type="function">
    <text evidence="9">Part of the ABC transporter FtsEX involved in cellular division.</text>
</comment>
<keyword evidence="3 9" id="KW-1003">Cell membrane</keyword>
<dbReference type="FunFam" id="3.40.50.300:FF:000056">
    <property type="entry name" value="Cell division ATP-binding protein FtsE"/>
    <property type="match status" value="1"/>
</dbReference>
<evidence type="ECO:0000256" key="4">
    <source>
        <dbReference type="ARBA" id="ARBA00022618"/>
    </source>
</evidence>
<dbReference type="NCBIfam" id="TIGR02673">
    <property type="entry name" value="FtsE"/>
    <property type="match status" value="1"/>
</dbReference>
<evidence type="ECO:0000259" key="10">
    <source>
        <dbReference type="PROSITE" id="PS50893"/>
    </source>
</evidence>
<evidence type="ECO:0000256" key="3">
    <source>
        <dbReference type="ARBA" id="ARBA00022475"/>
    </source>
</evidence>
<evidence type="ECO:0000256" key="2">
    <source>
        <dbReference type="ARBA" id="ARBA00020019"/>
    </source>
</evidence>
<comment type="subcellular location">
    <subcellularLocation>
        <location evidence="9">Cell membrane</location>
        <topology evidence="9">Peripheral membrane protein</topology>
        <orientation evidence="9">Cytoplasmic side</orientation>
    </subcellularLocation>
</comment>
<sequence>MIKFSGVSKKYKNNIIAVSNISFTIDNGEFVFLVGSSGAGKSTILKLLLREEIPTTGNIYIDKKDITLLKRKEVPYLRRTIGVVFQDFRLLPNKTVYENIAFAMEIVEAEPREIRKRVPMVLSLVGLSDRANSYPQQLSGGEQQRASLARAIVNEPSILVADEPTGNLDPDTTWDIVKLISEINKRGTTVVMATHAKDIVDIMKKRVIEIDKGNIVRDEARGVYCYEV</sequence>
<dbReference type="PANTHER" id="PTHR24220">
    <property type="entry name" value="IMPORT ATP-BINDING PROTEIN"/>
    <property type="match status" value="1"/>
</dbReference>
<feature type="domain" description="ABC transporter" evidence="10">
    <location>
        <begin position="2"/>
        <end position="228"/>
    </location>
</feature>
<dbReference type="GO" id="GO:0022857">
    <property type="term" value="F:transmembrane transporter activity"/>
    <property type="evidence" value="ECO:0007669"/>
    <property type="project" value="TreeGrafter"/>
</dbReference>
<dbReference type="GO" id="GO:0051301">
    <property type="term" value="P:cell division"/>
    <property type="evidence" value="ECO:0007669"/>
    <property type="project" value="UniProtKB-UniRule"/>
</dbReference>
<evidence type="ECO:0000256" key="7">
    <source>
        <dbReference type="ARBA" id="ARBA00023136"/>
    </source>
</evidence>
<keyword evidence="4 9" id="KW-0132">Cell division</keyword>
<dbReference type="SMART" id="SM00382">
    <property type="entry name" value="AAA"/>
    <property type="match status" value="1"/>
</dbReference>
<evidence type="ECO:0000256" key="8">
    <source>
        <dbReference type="ARBA" id="ARBA00023306"/>
    </source>
</evidence>
<keyword evidence="7 9" id="KW-0472">Membrane</keyword>
<keyword evidence="8 9" id="KW-0131">Cell cycle</keyword>
<dbReference type="AlphaFoldDB" id="A0A975GBF0"/>
<accession>A0A975GBF0</accession>
<reference evidence="11" key="1">
    <citation type="submission" date="2020-08" db="EMBL/GenBank/DDBJ databases">
        <title>Genomic insights into the carbon and energy metabolism of the first obligate autotrophic acetogenic bacterium Aceticella autotrophica gen. nov., sp. nov.</title>
        <authorList>
            <person name="Toshchakov S.V."/>
            <person name="Elcheninov A.G."/>
            <person name="Kublanov I.V."/>
            <person name="Frolov E.N."/>
            <person name="Lebedinsky A.V."/>
        </authorList>
    </citation>
    <scope>NUCLEOTIDE SEQUENCE</scope>
    <source>
        <strain evidence="11">3443-3Ac</strain>
    </source>
</reference>
<dbReference type="InterPro" id="IPR017871">
    <property type="entry name" value="ABC_transporter-like_CS"/>
</dbReference>
<dbReference type="Pfam" id="PF00005">
    <property type="entry name" value="ABC_tran"/>
    <property type="match status" value="1"/>
</dbReference>
<dbReference type="RefSeq" id="WP_284680845.1">
    <property type="nucleotide sequence ID" value="NZ_CP060096.1"/>
</dbReference>
<evidence type="ECO:0000313" key="11">
    <source>
        <dbReference type="EMBL" id="QSZ28107.1"/>
    </source>
</evidence>
<dbReference type="InterPro" id="IPR015854">
    <property type="entry name" value="ABC_transpr_LolD-like"/>
</dbReference>
<protein>
    <recommendedName>
        <fullName evidence="2 9">Cell division ATP-binding protein FtsE</fullName>
    </recommendedName>
</protein>
<dbReference type="GO" id="GO:0016887">
    <property type="term" value="F:ATP hydrolysis activity"/>
    <property type="evidence" value="ECO:0007669"/>
    <property type="project" value="InterPro"/>
</dbReference>
<dbReference type="InterPro" id="IPR003439">
    <property type="entry name" value="ABC_transporter-like_ATP-bd"/>
</dbReference>
<keyword evidence="5 9" id="KW-0547">Nucleotide-binding</keyword>
<evidence type="ECO:0000313" key="12">
    <source>
        <dbReference type="Proteomes" id="UP000671913"/>
    </source>
</evidence>
<proteinExistence type="inferred from homology"/>
<name>A0A975GBF0_9THEO</name>
<evidence type="ECO:0000256" key="9">
    <source>
        <dbReference type="RuleBase" id="RU365094"/>
    </source>
</evidence>
<dbReference type="InterPro" id="IPR005286">
    <property type="entry name" value="Cell_div_FtsE"/>
</dbReference>
<comment type="similarity">
    <text evidence="1 9">Belongs to the ABC transporter superfamily.</text>
</comment>
<dbReference type="InterPro" id="IPR027417">
    <property type="entry name" value="P-loop_NTPase"/>
</dbReference>
<dbReference type="PROSITE" id="PS50893">
    <property type="entry name" value="ABC_TRANSPORTER_2"/>
    <property type="match status" value="1"/>
</dbReference>
<dbReference type="EMBL" id="CP060096">
    <property type="protein sequence ID" value="QSZ28107.1"/>
    <property type="molecule type" value="Genomic_DNA"/>
</dbReference>
<evidence type="ECO:0000256" key="1">
    <source>
        <dbReference type="ARBA" id="ARBA00005417"/>
    </source>
</evidence>
<evidence type="ECO:0000256" key="5">
    <source>
        <dbReference type="ARBA" id="ARBA00022741"/>
    </source>
</evidence>